<comment type="caution">
    <text evidence="5">The sequence shown here is derived from an EMBL/GenBank/DDBJ whole genome shotgun (WGS) entry which is preliminary data.</text>
</comment>
<proteinExistence type="inferred from homology"/>
<evidence type="ECO:0000313" key="6">
    <source>
        <dbReference type="Proteomes" id="UP000741013"/>
    </source>
</evidence>
<evidence type="ECO:0000256" key="4">
    <source>
        <dbReference type="ARBA" id="ARBA00023186"/>
    </source>
</evidence>
<dbReference type="Proteomes" id="UP000741013">
    <property type="component" value="Unassembled WGS sequence"/>
</dbReference>
<reference evidence="5 6" key="1">
    <citation type="submission" date="2021-03" db="EMBL/GenBank/DDBJ databases">
        <title>Sequencing the genomes of 1000 actinobacteria strains.</title>
        <authorList>
            <person name="Klenk H.-P."/>
        </authorList>
    </citation>
    <scope>NUCLEOTIDE SEQUENCE [LARGE SCALE GENOMIC DNA]</scope>
    <source>
        <strain evidence="5 6">DSM 45510</strain>
    </source>
</reference>
<sequence length="265" mass="28563">MAKLLEKQVTLTTGTLLNLIRRRDGEPHTVLSSTPTWLSEEAQRAEDEKTNAELARYGLAGRRGLDPGFVAVIEAIARPQLEYFAWIDGGFEGKPLKYTLLAGSAGGEAFVLARNPAAEGIVLASVRPDEVLPEFLAQIPNLAPGRGNRLVVPKSEATGKRRGGSPDDGFSVMRDARPSAGAVEAEELRRVLSLQRLGGGSLYVAARNRAGRRQRIDRPVNYIDTVEGRWLTEEVPGAGEPAIALTPATPQELAGRLRAAQARLV</sequence>
<name>A0ABS4PK48_9PSEU</name>
<dbReference type="EMBL" id="JAGGMS010000001">
    <property type="protein sequence ID" value="MBP2179797.1"/>
    <property type="molecule type" value="Genomic_DNA"/>
</dbReference>
<evidence type="ECO:0000256" key="1">
    <source>
        <dbReference type="ARBA" id="ARBA00004496"/>
    </source>
</evidence>
<protein>
    <recommendedName>
        <fullName evidence="7">EspG family protein</fullName>
    </recommendedName>
</protein>
<evidence type="ECO:0000256" key="2">
    <source>
        <dbReference type="ARBA" id="ARBA00006411"/>
    </source>
</evidence>
<evidence type="ECO:0000256" key="3">
    <source>
        <dbReference type="ARBA" id="ARBA00022490"/>
    </source>
</evidence>
<evidence type="ECO:0008006" key="7">
    <source>
        <dbReference type="Google" id="ProtNLM"/>
    </source>
</evidence>
<keyword evidence="6" id="KW-1185">Reference proteome</keyword>
<dbReference type="InterPro" id="IPR025734">
    <property type="entry name" value="EspG"/>
</dbReference>
<evidence type="ECO:0000313" key="5">
    <source>
        <dbReference type="EMBL" id="MBP2179797.1"/>
    </source>
</evidence>
<comment type="subcellular location">
    <subcellularLocation>
        <location evidence="1">Cytoplasm</location>
    </subcellularLocation>
</comment>
<organism evidence="5 6">
    <name type="scientific">Amycolatopsis magusensis</name>
    <dbReference type="NCBI Taxonomy" id="882444"/>
    <lineage>
        <taxon>Bacteria</taxon>
        <taxon>Bacillati</taxon>
        <taxon>Actinomycetota</taxon>
        <taxon>Actinomycetes</taxon>
        <taxon>Pseudonocardiales</taxon>
        <taxon>Pseudonocardiaceae</taxon>
        <taxon>Amycolatopsis</taxon>
    </lineage>
</organism>
<dbReference type="Pfam" id="PF14011">
    <property type="entry name" value="ESX-1_EspG"/>
    <property type="match status" value="1"/>
</dbReference>
<accession>A0ABS4PK48</accession>
<keyword evidence="3" id="KW-0963">Cytoplasm</keyword>
<keyword evidence="4" id="KW-0143">Chaperone</keyword>
<gene>
    <name evidence="5" type="ORF">JOM49_001323</name>
</gene>
<comment type="similarity">
    <text evidence="2">Belongs to the EspG family.</text>
</comment>